<gene>
    <name evidence="2" type="ORF">GR183_07000</name>
</gene>
<evidence type="ECO:0000313" key="2">
    <source>
        <dbReference type="EMBL" id="MXN64647.1"/>
    </source>
</evidence>
<evidence type="ECO:0000259" key="1">
    <source>
        <dbReference type="Pfam" id="PF16117"/>
    </source>
</evidence>
<name>A0A7X3LT50_9HYPH</name>
<dbReference type="InterPro" id="IPR032269">
    <property type="entry name" value="DUF4833"/>
</dbReference>
<organism evidence="2 3">
    <name type="scientific">Stappia sediminis</name>
    <dbReference type="NCBI Taxonomy" id="2692190"/>
    <lineage>
        <taxon>Bacteria</taxon>
        <taxon>Pseudomonadati</taxon>
        <taxon>Pseudomonadota</taxon>
        <taxon>Alphaproteobacteria</taxon>
        <taxon>Hyphomicrobiales</taxon>
        <taxon>Stappiaceae</taxon>
        <taxon>Stappia</taxon>
    </lineage>
</organism>
<reference evidence="2 3" key="1">
    <citation type="submission" date="2019-12" db="EMBL/GenBank/DDBJ databases">
        <authorList>
            <person name="Li M."/>
        </authorList>
    </citation>
    <scope>NUCLEOTIDE SEQUENCE [LARGE SCALE GENOMIC DNA]</scope>
    <source>
        <strain evidence="2 3">GBMRC 2046</strain>
    </source>
</reference>
<protein>
    <submittedName>
        <fullName evidence="2">DUF4833 domain-containing protein</fullName>
    </submittedName>
</protein>
<dbReference type="EMBL" id="WUMV01000003">
    <property type="protein sequence ID" value="MXN64647.1"/>
    <property type="molecule type" value="Genomic_DNA"/>
</dbReference>
<dbReference type="AlphaFoldDB" id="A0A7X3LT50"/>
<evidence type="ECO:0000313" key="3">
    <source>
        <dbReference type="Proteomes" id="UP000433101"/>
    </source>
</evidence>
<dbReference type="Pfam" id="PF16117">
    <property type="entry name" value="DUF4833"/>
    <property type="match status" value="1"/>
</dbReference>
<comment type="caution">
    <text evidence="2">The sequence shown here is derived from an EMBL/GenBank/DDBJ whole genome shotgun (WGS) entry which is preliminary data.</text>
</comment>
<keyword evidence="3" id="KW-1185">Reference proteome</keyword>
<accession>A0A7X3LT50</accession>
<sequence>MPLASIGKYHSAILKVALIATLFSATFMPGGGQVSAQGGRPAGSTVSIVRKLPVVQPTWPVPDEPNMLFYLQRSTNPNTVIYAARFDANGRLDPNRPVDVYWRRYNTNGKKKDLGFFEERMAFGVRARRSGNENEFDLRITAFPERAAKLVQEGPGSATLILKTADGRQIEPVYAYVEVAEDGIMPKIAHVKVFGRDRSTGQAVVETIAVK</sequence>
<proteinExistence type="predicted"/>
<dbReference type="Proteomes" id="UP000433101">
    <property type="component" value="Unassembled WGS sequence"/>
</dbReference>
<feature type="domain" description="DUF4833" evidence="1">
    <location>
        <begin position="69"/>
        <end position="206"/>
    </location>
</feature>